<dbReference type="Pfam" id="PF20060">
    <property type="entry name" value="DUF6459"/>
    <property type="match status" value="1"/>
</dbReference>
<evidence type="ECO:0000313" key="3">
    <source>
        <dbReference type="Proteomes" id="UP001596065"/>
    </source>
</evidence>
<dbReference type="Proteomes" id="UP001596065">
    <property type="component" value="Unassembled WGS sequence"/>
</dbReference>
<name>A0ABW0WMJ0_STRNO</name>
<dbReference type="EMBL" id="JBHSOE010000065">
    <property type="protein sequence ID" value="MFC5659473.1"/>
    <property type="molecule type" value="Genomic_DNA"/>
</dbReference>
<accession>A0ABW0WMJ0</accession>
<reference evidence="3" key="1">
    <citation type="journal article" date="2019" name="Int. J. Syst. Evol. Microbiol.">
        <title>The Global Catalogue of Microorganisms (GCM) 10K type strain sequencing project: providing services to taxonomists for standard genome sequencing and annotation.</title>
        <authorList>
            <consortium name="The Broad Institute Genomics Platform"/>
            <consortium name="The Broad Institute Genome Sequencing Center for Infectious Disease"/>
            <person name="Wu L."/>
            <person name="Ma J."/>
        </authorList>
    </citation>
    <scope>NUCLEOTIDE SEQUENCE [LARGE SCALE GENOMIC DNA]</scope>
    <source>
        <strain evidence="3">KCTC 5701</strain>
    </source>
</reference>
<comment type="caution">
    <text evidence="2">The sequence shown here is derived from an EMBL/GenBank/DDBJ whole genome shotgun (WGS) entry which is preliminary data.</text>
</comment>
<protein>
    <submittedName>
        <fullName evidence="2">Rv3235 family protein</fullName>
    </submittedName>
</protein>
<dbReference type="RefSeq" id="WP_344353065.1">
    <property type="nucleotide sequence ID" value="NZ_BAAASM010000069.1"/>
</dbReference>
<proteinExistence type="predicted"/>
<gene>
    <name evidence="2" type="ORF">ACFP3J_28865</name>
</gene>
<evidence type="ECO:0000256" key="1">
    <source>
        <dbReference type="SAM" id="MobiDB-lite"/>
    </source>
</evidence>
<organism evidence="2 3">
    <name type="scientific">Streptomyces nogalater</name>
    <dbReference type="NCBI Taxonomy" id="38314"/>
    <lineage>
        <taxon>Bacteria</taxon>
        <taxon>Bacillati</taxon>
        <taxon>Actinomycetota</taxon>
        <taxon>Actinomycetes</taxon>
        <taxon>Kitasatosporales</taxon>
        <taxon>Streptomycetaceae</taxon>
        <taxon>Streptomyces</taxon>
    </lineage>
</organism>
<evidence type="ECO:0000313" key="2">
    <source>
        <dbReference type="EMBL" id="MFC5659473.1"/>
    </source>
</evidence>
<feature type="region of interest" description="Disordered" evidence="1">
    <location>
        <begin position="1"/>
        <end position="53"/>
    </location>
</feature>
<sequence length="154" mass="17420">MNKVMSRTVQPRPRHRPPTRRDTRRPGGAPSRTAGRAHSPRTAPLPDARRPRPTDLFADRLLAVLSGQRPVHWMLRHTAGRAYDDLARLAERSPLRARGTRPVVQDIGYYVPSEGALEVFARVTTGDRLRAMAFRLERGQDLRWRCTAVETGPV</sequence>
<dbReference type="InterPro" id="IPR045596">
    <property type="entry name" value="DUF6459"/>
</dbReference>
<keyword evidence="3" id="KW-1185">Reference proteome</keyword>